<dbReference type="GO" id="GO:0006405">
    <property type="term" value="P:RNA export from nucleus"/>
    <property type="evidence" value="ECO:0007669"/>
    <property type="project" value="TreeGrafter"/>
</dbReference>
<dbReference type="Gene3D" id="1.25.10.10">
    <property type="entry name" value="Leucine-rich Repeat Variant"/>
    <property type="match status" value="3"/>
</dbReference>
<proteinExistence type="inferred from homology"/>
<dbReference type="PANTHER" id="PTHR11223:SF3">
    <property type="entry name" value="EXPORTIN-5"/>
    <property type="match status" value="1"/>
</dbReference>
<feature type="domain" description="Importin N-terminal" evidence="2">
    <location>
        <begin position="26"/>
        <end position="97"/>
    </location>
</feature>
<dbReference type="GO" id="GO:0042565">
    <property type="term" value="C:RNA nuclear export complex"/>
    <property type="evidence" value="ECO:0007669"/>
    <property type="project" value="TreeGrafter"/>
</dbReference>
<protein>
    <submittedName>
        <fullName evidence="3">Exportin 5</fullName>
    </submittedName>
</protein>
<dbReference type="GO" id="GO:0005634">
    <property type="term" value="C:nucleus"/>
    <property type="evidence" value="ECO:0007669"/>
    <property type="project" value="TreeGrafter"/>
</dbReference>
<dbReference type="InterPro" id="IPR045065">
    <property type="entry name" value="XPO1/5"/>
</dbReference>
<dbReference type="GO" id="GO:0006611">
    <property type="term" value="P:protein export from nucleus"/>
    <property type="evidence" value="ECO:0007669"/>
    <property type="project" value="InterPro"/>
</dbReference>
<accession>A0A8C4QPI4</accession>
<dbReference type="Pfam" id="PF08389">
    <property type="entry name" value="Xpo1"/>
    <property type="match status" value="1"/>
</dbReference>
<dbReference type="InterPro" id="IPR045478">
    <property type="entry name" value="Exportin-5_C"/>
</dbReference>
<dbReference type="InterPro" id="IPR016024">
    <property type="entry name" value="ARM-type_fold"/>
</dbReference>
<sequence>QEMVEVKAICNYKGITKCLPFCHCLCQMTLFQFCEEVKENSPCLSICGRLMATKTNSAMVRHFGLQLLEHCIKFRWINMNQEEKLQLKEDIWKIITDGTLPIMEEEAHVKDVVSRLVVEMAKREWPQQWPEMLDELKALCKIGKTQTDLVLLVLVRLVEDVICFNLLPTQRRRDIQQALNAQLGKLFEFICHILKHHATIFQHLVRFMKHNAHLHYGLIQEQCSIPSEVLRSEDYSPSCQYSRLDFEGDEEFSAFFASYRAQLGECVRLCCRLQPEVAFQIAKDSLHHLLADPIDTGCSSGQGGGLCTFSSPSFLKWDAMATFLENTMSQLFSALEKKEGLALMRQVLDYNSNDPLIHSSCLSCVSALLPFLSFNSFMLSQVLDKVSRLMSIPFVPVNRAVKNLRRHACSSLVKISRDQPELLMFFTRVKVLHVDDRVSGLEKCALMEALVLISNHFHSYDRQKSFLADILTTAQSIWLSDEWHKALWDPVQFISFVGLDRTPMPDNRDDPTGPRRGQLIYCVNVILGVLKRSRWPSNMENAQAGGFMLCETAPALPVYRNACMEQVGLMLDNLLGLISNKFFTKFILAAGLAMPVTNQLEYMRSAVERMQSFLTTLYDTCCHVLGNAGLSLGQEFYKVPRLAESMLDTAWRHLDALPDYRLRSFINILSKVFCSKSYKGLRQMAETLTLTAFCALAWKDGFTAHKSGSYICWAIIKQITPGSLPPEAITWMFTCILRSLETHGQHDGCRTVLNNLAFKAYEHLRPMYKEVNEVMKQVPQISLQSLQYYDEKILNPEDLSNFPDKRRRECFKKMLNGVIGLFHKNVHIPDLPRFIKPPKPTVSIEDVGQEDIGLTALFDPRSEGL</sequence>
<evidence type="ECO:0000259" key="2">
    <source>
        <dbReference type="SMART" id="SM00913"/>
    </source>
</evidence>
<dbReference type="OMA" id="IARLQIC"/>
<dbReference type="GO" id="GO:0031267">
    <property type="term" value="F:small GTPase binding"/>
    <property type="evidence" value="ECO:0007669"/>
    <property type="project" value="InterPro"/>
</dbReference>
<dbReference type="GO" id="GO:0005049">
    <property type="term" value="F:nuclear export signal receptor activity"/>
    <property type="evidence" value="ECO:0007669"/>
    <property type="project" value="InterPro"/>
</dbReference>
<organism evidence="3 4">
    <name type="scientific">Eptatretus burgeri</name>
    <name type="common">Inshore hagfish</name>
    <dbReference type="NCBI Taxonomy" id="7764"/>
    <lineage>
        <taxon>Eukaryota</taxon>
        <taxon>Metazoa</taxon>
        <taxon>Chordata</taxon>
        <taxon>Craniata</taxon>
        <taxon>Vertebrata</taxon>
        <taxon>Cyclostomata</taxon>
        <taxon>Myxini</taxon>
        <taxon>Myxiniformes</taxon>
        <taxon>Myxinidae</taxon>
        <taxon>Eptatretinae</taxon>
        <taxon>Eptatretus</taxon>
    </lineage>
</organism>
<evidence type="ECO:0000313" key="3">
    <source>
        <dbReference type="Ensembl" id="ENSEBUP00000018651.1"/>
    </source>
</evidence>
<dbReference type="Ensembl" id="ENSEBUT00000019227.1">
    <property type="protein sequence ID" value="ENSEBUP00000018651.1"/>
    <property type="gene ID" value="ENSEBUG00000011631.1"/>
</dbReference>
<dbReference type="Pfam" id="PF19273">
    <property type="entry name" value="Exportin-5"/>
    <property type="match status" value="3"/>
</dbReference>
<reference evidence="3" key="2">
    <citation type="submission" date="2025-09" db="UniProtKB">
        <authorList>
            <consortium name="Ensembl"/>
        </authorList>
    </citation>
    <scope>IDENTIFICATION</scope>
</reference>
<name>A0A8C4QPI4_EPTBU</name>
<dbReference type="SUPFAM" id="SSF48371">
    <property type="entry name" value="ARM repeat"/>
    <property type="match status" value="1"/>
</dbReference>
<dbReference type="PANTHER" id="PTHR11223">
    <property type="entry name" value="EXPORTIN 1/5"/>
    <property type="match status" value="1"/>
</dbReference>
<evidence type="ECO:0000313" key="4">
    <source>
        <dbReference type="Proteomes" id="UP000694388"/>
    </source>
</evidence>
<dbReference type="GO" id="GO:0005737">
    <property type="term" value="C:cytoplasm"/>
    <property type="evidence" value="ECO:0007669"/>
    <property type="project" value="TreeGrafter"/>
</dbReference>
<dbReference type="AlphaFoldDB" id="A0A8C4QPI4"/>
<dbReference type="Proteomes" id="UP000694388">
    <property type="component" value="Unplaced"/>
</dbReference>
<reference evidence="3" key="1">
    <citation type="submission" date="2025-08" db="UniProtKB">
        <authorList>
            <consortium name="Ensembl"/>
        </authorList>
    </citation>
    <scope>IDENTIFICATION</scope>
</reference>
<dbReference type="SMART" id="SM00913">
    <property type="entry name" value="IBN_N"/>
    <property type="match status" value="1"/>
</dbReference>
<dbReference type="InterPro" id="IPR013598">
    <property type="entry name" value="Exportin-1/Importin-b-like"/>
</dbReference>
<dbReference type="InterPro" id="IPR011989">
    <property type="entry name" value="ARM-like"/>
</dbReference>
<dbReference type="Pfam" id="PF03810">
    <property type="entry name" value="IBN_N"/>
    <property type="match status" value="1"/>
</dbReference>
<comment type="similarity">
    <text evidence="1">Belongs to the exportin family.</text>
</comment>
<dbReference type="GO" id="GO:0003723">
    <property type="term" value="F:RNA binding"/>
    <property type="evidence" value="ECO:0007669"/>
    <property type="project" value="TreeGrafter"/>
</dbReference>
<dbReference type="InterPro" id="IPR001494">
    <property type="entry name" value="Importin-beta_N"/>
</dbReference>
<evidence type="ECO:0000256" key="1">
    <source>
        <dbReference type="ARBA" id="ARBA00009466"/>
    </source>
</evidence>
<dbReference type="GeneTree" id="ENSGT00940000153408"/>
<keyword evidence="4" id="KW-1185">Reference proteome</keyword>